<feature type="domain" description="CP-type G" evidence="12">
    <location>
        <begin position="94"/>
        <end position="251"/>
    </location>
</feature>
<dbReference type="Gene3D" id="3.40.50.300">
    <property type="entry name" value="P-loop containing nucleotide triphosphate hydrolases"/>
    <property type="match status" value="1"/>
</dbReference>
<keyword evidence="6 10" id="KW-0378">Hydrolase</keyword>
<dbReference type="InterPro" id="IPR027417">
    <property type="entry name" value="P-loop_NTPase"/>
</dbReference>
<dbReference type="PANTHER" id="PTHR32120:SF10">
    <property type="entry name" value="SMALL RIBOSOMAL SUBUNIT BIOGENESIS GTPASE RSGA"/>
    <property type="match status" value="1"/>
</dbReference>
<evidence type="ECO:0000256" key="10">
    <source>
        <dbReference type="HAMAP-Rule" id="MF_01820"/>
    </source>
</evidence>
<evidence type="ECO:0000256" key="1">
    <source>
        <dbReference type="ARBA" id="ARBA00022490"/>
    </source>
</evidence>
<dbReference type="Gene3D" id="2.40.50.140">
    <property type="entry name" value="Nucleic acid-binding proteins"/>
    <property type="match status" value="1"/>
</dbReference>
<dbReference type="Gene3D" id="1.10.40.50">
    <property type="entry name" value="Probable gtpase engc, domain 3"/>
    <property type="match status" value="1"/>
</dbReference>
<dbReference type="InterPro" id="IPR012340">
    <property type="entry name" value="NA-bd_OB-fold"/>
</dbReference>
<dbReference type="OrthoDB" id="9809485at2"/>
<keyword evidence="8 10" id="KW-0694">RNA-binding</keyword>
<dbReference type="Pfam" id="PF03193">
    <property type="entry name" value="RsgA_GTPase"/>
    <property type="match status" value="1"/>
</dbReference>
<feature type="binding site" evidence="10">
    <location>
        <begin position="141"/>
        <end position="144"/>
    </location>
    <ligand>
        <name>GTP</name>
        <dbReference type="ChEBI" id="CHEBI:37565"/>
    </ligand>
</feature>
<protein>
    <recommendedName>
        <fullName evidence="10">Small ribosomal subunit biogenesis GTPase RsgA</fullName>
        <ecNumber evidence="10">3.6.1.-</ecNumber>
    </recommendedName>
</protein>
<dbReference type="SUPFAM" id="SSF52540">
    <property type="entry name" value="P-loop containing nucleoside triphosphate hydrolases"/>
    <property type="match status" value="1"/>
</dbReference>
<feature type="binding site" evidence="10">
    <location>
        <begin position="193"/>
        <end position="201"/>
    </location>
    <ligand>
        <name>GTP</name>
        <dbReference type="ChEBI" id="CHEBI:37565"/>
    </ligand>
</feature>
<evidence type="ECO:0000256" key="6">
    <source>
        <dbReference type="ARBA" id="ARBA00022801"/>
    </source>
</evidence>
<keyword evidence="3 10" id="KW-0479">Metal-binding</keyword>
<comment type="cofactor">
    <cofactor evidence="10">
        <name>Zn(2+)</name>
        <dbReference type="ChEBI" id="CHEBI:29105"/>
    </cofactor>
    <text evidence="10">Binds 1 zinc ion per subunit.</text>
</comment>
<feature type="binding site" evidence="10">
    <location>
        <position position="279"/>
    </location>
    <ligand>
        <name>Zn(2+)</name>
        <dbReference type="ChEBI" id="CHEBI:29105"/>
    </ligand>
</feature>
<keyword evidence="14" id="KW-1185">Reference proteome</keyword>
<evidence type="ECO:0000256" key="3">
    <source>
        <dbReference type="ARBA" id="ARBA00022723"/>
    </source>
</evidence>
<dbReference type="PANTHER" id="PTHR32120">
    <property type="entry name" value="SMALL RIBOSOMAL SUBUNIT BIOGENESIS GTPASE RSGA"/>
    <property type="match status" value="1"/>
</dbReference>
<evidence type="ECO:0000256" key="8">
    <source>
        <dbReference type="ARBA" id="ARBA00022884"/>
    </source>
</evidence>
<keyword evidence="1 10" id="KW-0963">Cytoplasm</keyword>
<evidence type="ECO:0000313" key="14">
    <source>
        <dbReference type="Proteomes" id="UP000027822"/>
    </source>
</evidence>
<feature type="binding site" evidence="10">
    <location>
        <position position="281"/>
    </location>
    <ligand>
        <name>Zn(2+)</name>
        <dbReference type="ChEBI" id="CHEBI:29105"/>
    </ligand>
</feature>
<dbReference type="SUPFAM" id="SSF50249">
    <property type="entry name" value="Nucleic acid-binding proteins"/>
    <property type="match status" value="1"/>
</dbReference>
<dbReference type="HAMAP" id="MF_01820">
    <property type="entry name" value="GTPase_RsgA"/>
    <property type="match status" value="1"/>
</dbReference>
<dbReference type="NCBIfam" id="TIGR00157">
    <property type="entry name" value="ribosome small subunit-dependent GTPase A"/>
    <property type="match status" value="1"/>
</dbReference>
<dbReference type="GO" id="GO:0005525">
    <property type="term" value="F:GTP binding"/>
    <property type="evidence" value="ECO:0007669"/>
    <property type="project" value="UniProtKB-UniRule"/>
</dbReference>
<comment type="subcellular location">
    <subcellularLocation>
        <location evidence="10">Cytoplasm</location>
    </subcellularLocation>
</comment>
<evidence type="ECO:0000313" key="13">
    <source>
        <dbReference type="EMBL" id="KEK19965.1"/>
    </source>
</evidence>
<dbReference type="InterPro" id="IPR010914">
    <property type="entry name" value="RsgA_GTPase_dom"/>
</dbReference>
<dbReference type="GO" id="GO:0019843">
    <property type="term" value="F:rRNA binding"/>
    <property type="evidence" value="ECO:0007669"/>
    <property type="project" value="UniProtKB-KW"/>
</dbReference>
<feature type="binding site" evidence="10">
    <location>
        <position position="287"/>
    </location>
    <ligand>
        <name>Zn(2+)</name>
        <dbReference type="ChEBI" id="CHEBI:29105"/>
    </ligand>
</feature>
<gene>
    <name evidence="10" type="primary">rsgA</name>
    <name evidence="13" type="ORF">BAMA_19575</name>
</gene>
<keyword evidence="7 10" id="KW-0862">Zinc</keyword>
<sequence length="343" mass="38637">MFGWDSYYEERLGGQYEAARVLLEHKHMYRVMCEDGEYIAELSGKFRYETLAKGDYPAVGDWVAVTKLPNEKKVIIQQVLPRKSSFSRKVAGEKTEEQIVAANVDYLFLVNALNADFNIRRIERYLLLAYESGATPVIVLTKSDLCLDVEQRGIEVESVAIGVPIFVVDSLHKIGVEELQSFVEQGKTIALIGSSGAGKSTLLNALMGMDAAKTGDIRESDSKGRHTTTHRELFKLPNGGLVIDTPGMRELQLWEGSGAIYATFSDIEEAAQKCKFRDCKHEKEPGCAVWCAIEEGVLTEGRLLNYKKLQKEIAYAMRRQDPVLARAEREKWKKVVKQHKKKK</sequence>
<evidence type="ECO:0000256" key="4">
    <source>
        <dbReference type="ARBA" id="ARBA00022730"/>
    </source>
</evidence>
<dbReference type="AlphaFoldDB" id="A0A073K0G2"/>
<dbReference type="EC" id="3.6.1.-" evidence="10"/>
<dbReference type="GO" id="GO:0042274">
    <property type="term" value="P:ribosomal small subunit biogenesis"/>
    <property type="evidence" value="ECO:0007669"/>
    <property type="project" value="UniProtKB-UniRule"/>
</dbReference>
<dbReference type="EMBL" id="JOTN01000005">
    <property type="protein sequence ID" value="KEK19965.1"/>
    <property type="molecule type" value="Genomic_DNA"/>
</dbReference>
<dbReference type="STRING" id="574376.BAMA_19575"/>
<reference evidence="13 14" key="1">
    <citation type="submission" date="2014-06" db="EMBL/GenBank/DDBJ databases">
        <title>Draft genome sequence of Bacillus manliponensis JCM 15802 (MCCC 1A00708).</title>
        <authorList>
            <person name="Lai Q."/>
            <person name="Liu Y."/>
            <person name="Shao Z."/>
        </authorList>
    </citation>
    <scope>NUCLEOTIDE SEQUENCE [LARGE SCALE GENOMIC DNA]</scope>
    <source>
        <strain evidence="13 14">JCM 15802</strain>
    </source>
</reference>
<dbReference type="GO" id="GO:0003924">
    <property type="term" value="F:GTPase activity"/>
    <property type="evidence" value="ECO:0007669"/>
    <property type="project" value="UniProtKB-UniRule"/>
</dbReference>
<keyword evidence="4 10" id="KW-0699">rRNA-binding</keyword>
<evidence type="ECO:0000256" key="7">
    <source>
        <dbReference type="ARBA" id="ARBA00022833"/>
    </source>
</evidence>
<organism evidence="13 14">
    <name type="scientific">Bacillus manliponensis</name>
    <dbReference type="NCBI Taxonomy" id="574376"/>
    <lineage>
        <taxon>Bacteria</taxon>
        <taxon>Bacillati</taxon>
        <taxon>Bacillota</taxon>
        <taxon>Bacilli</taxon>
        <taxon>Bacillales</taxon>
        <taxon>Bacillaceae</taxon>
        <taxon>Bacillus</taxon>
        <taxon>Bacillus cereus group</taxon>
    </lineage>
</organism>
<dbReference type="GO" id="GO:0005737">
    <property type="term" value="C:cytoplasm"/>
    <property type="evidence" value="ECO:0007669"/>
    <property type="project" value="UniProtKB-SubCell"/>
</dbReference>
<dbReference type="CDD" id="cd01854">
    <property type="entry name" value="YjeQ_EngC"/>
    <property type="match status" value="1"/>
</dbReference>
<dbReference type="InterPro" id="IPR004881">
    <property type="entry name" value="Ribosome_biogen_GTPase_RsgA"/>
</dbReference>
<accession>A0A073K0G2</accession>
<comment type="subunit">
    <text evidence="10">Monomer. Associates with 30S ribosomal subunit, binds 16S rRNA.</text>
</comment>
<name>A0A073K0G2_9BACI</name>
<keyword evidence="2 10" id="KW-0690">Ribosome biogenesis</keyword>
<comment type="caution">
    <text evidence="13">The sequence shown here is derived from an EMBL/GenBank/DDBJ whole genome shotgun (WGS) entry which is preliminary data.</text>
</comment>
<comment type="similarity">
    <text evidence="10">Belongs to the TRAFAC class YlqF/YawG GTPase family. RsgA subfamily.</text>
</comment>
<dbReference type="eggNOG" id="COG1162">
    <property type="taxonomic scope" value="Bacteria"/>
</dbReference>
<comment type="function">
    <text evidence="10">One of several proteins that assist in the late maturation steps of the functional core of the 30S ribosomal subunit. Helps release RbfA from mature subunits. May play a role in the assembly of ribosomal proteins into the subunit. Circularly permuted GTPase that catalyzes slow GTP hydrolysis, GTPase activity is stimulated by the 30S ribosomal subunit.</text>
</comment>
<dbReference type="Proteomes" id="UP000027822">
    <property type="component" value="Unassembled WGS sequence"/>
</dbReference>
<evidence type="ECO:0000259" key="12">
    <source>
        <dbReference type="PROSITE" id="PS51721"/>
    </source>
</evidence>
<feature type="domain" description="EngC GTPase" evidence="11">
    <location>
        <begin position="102"/>
        <end position="249"/>
    </location>
</feature>
<dbReference type="PROSITE" id="PS51721">
    <property type="entry name" value="G_CP"/>
    <property type="match status" value="1"/>
</dbReference>
<evidence type="ECO:0000256" key="9">
    <source>
        <dbReference type="ARBA" id="ARBA00023134"/>
    </source>
</evidence>
<keyword evidence="5 10" id="KW-0547">Nucleotide-binding</keyword>
<dbReference type="RefSeq" id="WP_034638392.1">
    <property type="nucleotide sequence ID" value="NZ_CBCSJC010000007.1"/>
</dbReference>
<dbReference type="GO" id="GO:0046872">
    <property type="term" value="F:metal ion binding"/>
    <property type="evidence" value="ECO:0007669"/>
    <property type="project" value="UniProtKB-KW"/>
</dbReference>
<evidence type="ECO:0000259" key="11">
    <source>
        <dbReference type="PROSITE" id="PS50936"/>
    </source>
</evidence>
<proteinExistence type="inferred from homology"/>
<feature type="binding site" evidence="10">
    <location>
        <position position="274"/>
    </location>
    <ligand>
        <name>Zn(2+)</name>
        <dbReference type="ChEBI" id="CHEBI:29105"/>
    </ligand>
</feature>
<keyword evidence="9 10" id="KW-0342">GTP-binding</keyword>
<dbReference type="InterPro" id="IPR030378">
    <property type="entry name" value="G_CP_dom"/>
</dbReference>
<evidence type="ECO:0000256" key="5">
    <source>
        <dbReference type="ARBA" id="ARBA00022741"/>
    </source>
</evidence>
<evidence type="ECO:0000256" key="2">
    <source>
        <dbReference type="ARBA" id="ARBA00022517"/>
    </source>
</evidence>
<dbReference type="PROSITE" id="PS50936">
    <property type="entry name" value="ENGC_GTPASE"/>
    <property type="match status" value="1"/>
</dbReference>